<accession>A0A420KCV3</accession>
<keyword evidence="1" id="KW-0521">NADP</keyword>
<dbReference type="InterPro" id="IPR006140">
    <property type="entry name" value="D-isomer_DH_NAD-bd"/>
</dbReference>
<dbReference type="PANTHER" id="PTHR10996:SF178">
    <property type="entry name" value="2-HYDROXYACID DEHYDROGENASE YGL185C-RELATED"/>
    <property type="match status" value="1"/>
</dbReference>
<dbReference type="Pfam" id="PF00389">
    <property type="entry name" value="2-Hacid_dh"/>
    <property type="match status" value="1"/>
</dbReference>
<evidence type="ECO:0000313" key="7">
    <source>
        <dbReference type="EMBL" id="RKJ97035.1"/>
    </source>
</evidence>
<evidence type="ECO:0000256" key="3">
    <source>
        <dbReference type="ARBA" id="ARBA00023027"/>
    </source>
</evidence>
<keyword evidence="3" id="KW-0520">NAD</keyword>
<evidence type="ECO:0000256" key="2">
    <source>
        <dbReference type="ARBA" id="ARBA00023002"/>
    </source>
</evidence>
<evidence type="ECO:0000313" key="8">
    <source>
        <dbReference type="Proteomes" id="UP000216225"/>
    </source>
</evidence>
<sequence>MTQRPPRILQYGRMPLPALDRELAERYDVAVLSEQADPARFLAEHGATFGCAVTSAAMGLPAHVVDALPHLRYVSSFGVGFDALDRQALLRRGARVGYTPGVLDDCVADMAFALLLDAARGLSAADRFVRRGDWSRQRFGIHTRASGKRLGIFGMGRIGTAVARRAAGFDMQVAYHNRRPVEGSPHKYLPSLLDLARWSDFLVVTAAGGEGTRHLVDAEVLDALGPNGFLVNVARGSVVDEAAQATALQERRIAGAGLDVFEDEPRPLPTLLALDNVVLAPHIASGTHETRRAMADLVLENLAHCLATGRPVAEVPWSAEAAAARQAQAA</sequence>
<dbReference type="GO" id="GO:0016618">
    <property type="term" value="F:hydroxypyruvate reductase [NAD(P)H] activity"/>
    <property type="evidence" value="ECO:0007669"/>
    <property type="project" value="TreeGrafter"/>
</dbReference>
<reference evidence="7 8" key="1">
    <citation type="submission" date="2018-09" db="EMBL/GenBank/DDBJ databases">
        <title>Genome comparison of Alicycliphilus sp. BQ1, a polyurethanolytic bacterium, with its closest phylogenetic relatives Alicycliphilus denitrificans BC and K601, unable to attack polyurethane.</title>
        <authorList>
            <person name="Loza-Tavera H."/>
            <person name="Lozano L."/>
            <person name="Cevallos M."/>
            <person name="Maya-Lucas O."/>
            <person name="Garcia-Mena J."/>
            <person name="Hernandez J."/>
        </authorList>
    </citation>
    <scope>NUCLEOTIDE SEQUENCE [LARGE SCALE GENOMIC DNA]</scope>
    <source>
        <strain evidence="7 8">BQ1</strain>
    </source>
</reference>
<feature type="domain" description="D-isomer specific 2-hydroxyacid dehydrogenase NAD-binding" evidence="6">
    <location>
        <begin position="112"/>
        <end position="284"/>
    </location>
</feature>
<dbReference type="InterPro" id="IPR050223">
    <property type="entry name" value="D-isomer_2-hydroxyacid_DH"/>
</dbReference>
<dbReference type="GO" id="GO:0005829">
    <property type="term" value="C:cytosol"/>
    <property type="evidence" value="ECO:0007669"/>
    <property type="project" value="TreeGrafter"/>
</dbReference>
<dbReference type="PANTHER" id="PTHR10996">
    <property type="entry name" value="2-HYDROXYACID DEHYDROGENASE-RELATED"/>
    <property type="match status" value="1"/>
</dbReference>
<dbReference type="RefSeq" id="WP_094438557.1">
    <property type="nucleotide sequence ID" value="NZ_NKDB02000002.1"/>
</dbReference>
<dbReference type="SUPFAM" id="SSF52283">
    <property type="entry name" value="Formate/glycerate dehydrogenase catalytic domain-like"/>
    <property type="match status" value="1"/>
</dbReference>
<dbReference type="InterPro" id="IPR036291">
    <property type="entry name" value="NAD(P)-bd_dom_sf"/>
</dbReference>
<dbReference type="GO" id="GO:0030267">
    <property type="term" value="F:glyoxylate reductase (NADPH) activity"/>
    <property type="evidence" value="ECO:0007669"/>
    <property type="project" value="TreeGrafter"/>
</dbReference>
<comment type="similarity">
    <text evidence="4">Belongs to the D-isomer specific 2-hydroxyacid dehydrogenase family.</text>
</comment>
<dbReference type="Proteomes" id="UP000216225">
    <property type="component" value="Unassembled WGS sequence"/>
</dbReference>
<proteinExistence type="inferred from homology"/>
<dbReference type="SUPFAM" id="SSF51735">
    <property type="entry name" value="NAD(P)-binding Rossmann-fold domains"/>
    <property type="match status" value="1"/>
</dbReference>
<feature type="domain" description="D-isomer specific 2-hydroxyacid dehydrogenase catalytic" evidence="5">
    <location>
        <begin position="25"/>
        <end position="315"/>
    </location>
</feature>
<gene>
    <name evidence="7" type="ORF">CE154_013655</name>
</gene>
<dbReference type="AlphaFoldDB" id="A0A420KCV3"/>
<comment type="caution">
    <text evidence="7">The sequence shown here is derived from an EMBL/GenBank/DDBJ whole genome shotgun (WGS) entry which is preliminary data.</text>
</comment>
<dbReference type="Pfam" id="PF02826">
    <property type="entry name" value="2-Hacid_dh_C"/>
    <property type="match status" value="1"/>
</dbReference>
<dbReference type="CDD" id="cd12156">
    <property type="entry name" value="HPPR"/>
    <property type="match status" value="1"/>
</dbReference>
<evidence type="ECO:0000259" key="5">
    <source>
        <dbReference type="Pfam" id="PF00389"/>
    </source>
</evidence>
<evidence type="ECO:0000256" key="4">
    <source>
        <dbReference type="RuleBase" id="RU003719"/>
    </source>
</evidence>
<dbReference type="InterPro" id="IPR006139">
    <property type="entry name" value="D-isomer_2_OHA_DH_cat_dom"/>
</dbReference>
<dbReference type="FunFam" id="3.40.50.720:FF:000213">
    <property type="entry name" value="Putative 2-hydroxyacid dehydrogenase"/>
    <property type="match status" value="1"/>
</dbReference>
<dbReference type="Gene3D" id="3.40.50.720">
    <property type="entry name" value="NAD(P)-binding Rossmann-like Domain"/>
    <property type="match status" value="2"/>
</dbReference>
<keyword evidence="2 4" id="KW-0560">Oxidoreductase</keyword>
<organism evidence="7 8">
    <name type="scientific">Alicycliphilus denitrificans</name>
    <dbReference type="NCBI Taxonomy" id="179636"/>
    <lineage>
        <taxon>Bacteria</taxon>
        <taxon>Pseudomonadati</taxon>
        <taxon>Pseudomonadota</taxon>
        <taxon>Betaproteobacteria</taxon>
        <taxon>Burkholderiales</taxon>
        <taxon>Comamonadaceae</taxon>
        <taxon>Alicycliphilus</taxon>
    </lineage>
</organism>
<evidence type="ECO:0000256" key="1">
    <source>
        <dbReference type="ARBA" id="ARBA00022857"/>
    </source>
</evidence>
<protein>
    <submittedName>
        <fullName evidence="7">2-hydroxyacid dehydrogenase</fullName>
    </submittedName>
</protein>
<dbReference type="EMBL" id="NKDB02000002">
    <property type="protein sequence ID" value="RKJ97035.1"/>
    <property type="molecule type" value="Genomic_DNA"/>
</dbReference>
<evidence type="ECO:0000259" key="6">
    <source>
        <dbReference type="Pfam" id="PF02826"/>
    </source>
</evidence>
<name>A0A420KCV3_9BURK</name>
<dbReference type="GO" id="GO:0051287">
    <property type="term" value="F:NAD binding"/>
    <property type="evidence" value="ECO:0007669"/>
    <property type="project" value="InterPro"/>
</dbReference>